<keyword evidence="1" id="KW-1133">Transmembrane helix</keyword>
<keyword evidence="3" id="KW-1185">Reference proteome</keyword>
<feature type="transmembrane region" description="Helical" evidence="1">
    <location>
        <begin position="148"/>
        <end position="165"/>
    </location>
</feature>
<proteinExistence type="predicted"/>
<evidence type="ECO:0000313" key="3">
    <source>
        <dbReference type="Proteomes" id="UP001206067"/>
    </source>
</evidence>
<feature type="transmembrane region" description="Helical" evidence="1">
    <location>
        <begin position="229"/>
        <end position="253"/>
    </location>
</feature>
<reference evidence="2 3" key="1">
    <citation type="submission" date="2022-08" db="EMBL/GenBank/DDBJ databases">
        <title>Polyphasic taxonomy analysis of Qipengyuania sp.RS5-5.</title>
        <authorList>
            <person name="Xamxidin M."/>
            <person name="Wu M."/>
        </authorList>
    </citation>
    <scope>NUCLEOTIDE SEQUENCE [LARGE SCALE GENOMIC DNA]</scope>
    <source>
        <strain evidence="2 3">RS5-5</strain>
    </source>
</reference>
<dbReference type="Proteomes" id="UP001206067">
    <property type="component" value="Unassembled WGS sequence"/>
</dbReference>
<evidence type="ECO:0000313" key="2">
    <source>
        <dbReference type="EMBL" id="MCR2833023.1"/>
    </source>
</evidence>
<feature type="transmembrane region" description="Helical" evidence="1">
    <location>
        <begin position="362"/>
        <end position="383"/>
    </location>
</feature>
<feature type="transmembrane region" description="Helical" evidence="1">
    <location>
        <begin position="78"/>
        <end position="102"/>
    </location>
</feature>
<sequence length="414" mass="43249">MAGSRSHYWRTLGPGLLFSGAAVGVSHLVQSTRAGALFGLALAGIIILINVLKYPAFRFGVDYGHATKRSLLAGYRELGLWAPVLFLLVIVPVTPIVVAAIGATTAGLIGALTGVTLSVPVLAGLVIAATVVLIIAGGYGWLDAVNRVLMAFLIVATVATTVLVLPRVEWATLGDFGWAADPAAILFLVALAGFMPNPLDVSIPQSIWTIEAETRNPDGRAVTLPEARLGFLSGYVLSAVLAVCFCIMGAGVMHANAVEPASDAVGFATQVVGLYRETLGEVPALLAAISALAVMLTTIFAAFDAYGRAFTSAYSEIADQRDPGRLRRVYIAIVLAIAVSALSAILFLLADFKSFVDLATSVAFLSAPIIATLNHMVVTRCALPDEARPGAAMRLLNLIAIVLMSALAASYFIL</sequence>
<evidence type="ECO:0000256" key="1">
    <source>
        <dbReference type="SAM" id="Phobius"/>
    </source>
</evidence>
<feature type="transmembrane region" description="Helical" evidence="1">
    <location>
        <begin position="12"/>
        <end position="29"/>
    </location>
</feature>
<name>A0ABT1XMZ6_9SPHN</name>
<accession>A0ABT1XMZ6</accession>
<comment type="caution">
    <text evidence="2">The sequence shown here is derived from an EMBL/GenBank/DDBJ whole genome shotgun (WGS) entry which is preliminary data.</text>
</comment>
<protein>
    <recommendedName>
        <fullName evidence="4">Divalent metal cation transporter</fullName>
    </recommendedName>
</protein>
<feature type="transmembrane region" description="Helical" evidence="1">
    <location>
        <begin position="284"/>
        <end position="307"/>
    </location>
</feature>
<evidence type="ECO:0008006" key="4">
    <source>
        <dbReference type="Google" id="ProtNLM"/>
    </source>
</evidence>
<feature type="transmembrane region" description="Helical" evidence="1">
    <location>
        <begin position="328"/>
        <end position="350"/>
    </location>
</feature>
<gene>
    <name evidence="2" type="ORF">NSO95_03620</name>
</gene>
<dbReference type="EMBL" id="JANKHH010000003">
    <property type="protein sequence ID" value="MCR2833023.1"/>
    <property type="molecule type" value="Genomic_DNA"/>
</dbReference>
<feature type="transmembrane region" description="Helical" evidence="1">
    <location>
        <begin position="108"/>
        <end position="136"/>
    </location>
</feature>
<feature type="transmembrane region" description="Helical" evidence="1">
    <location>
        <begin position="35"/>
        <end position="57"/>
    </location>
</feature>
<keyword evidence="1" id="KW-0812">Transmembrane</keyword>
<feature type="transmembrane region" description="Helical" evidence="1">
    <location>
        <begin position="395"/>
        <end position="413"/>
    </location>
</feature>
<organism evidence="2 3">
    <name type="scientific">Parerythrobacter lacustris</name>
    <dbReference type="NCBI Taxonomy" id="2969984"/>
    <lineage>
        <taxon>Bacteria</taxon>
        <taxon>Pseudomonadati</taxon>
        <taxon>Pseudomonadota</taxon>
        <taxon>Alphaproteobacteria</taxon>
        <taxon>Sphingomonadales</taxon>
        <taxon>Erythrobacteraceae</taxon>
        <taxon>Parerythrobacter</taxon>
    </lineage>
</organism>
<keyword evidence="1" id="KW-0472">Membrane</keyword>
<dbReference type="RefSeq" id="WP_257594794.1">
    <property type="nucleotide sequence ID" value="NZ_JANKHH010000003.1"/>
</dbReference>